<dbReference type="Gene3D" id="2.30.38.10">
    <property type="entry name" value="Luciferase, Domain 3"/>
    <property type="match status" value="2"/>
</dbReference>
<dbReference type="SUPFAM" id="SSF56801">
    <property type="entry name" value="Acetyl-CoA synthetase-like"/>
    <property type="match status" value="2"/>
</dbReference>
<dbReference type="FunFam" id="1.10.1200.10:FF:000005">
    <property type="entry name" value="Nonribosomal peptide synthetase 1"/>
    <property type="match status" value="2"/>
</dbReference>
<keyword evidence="3" id="KW-0597">Phosphoprotein</keyword>
<dbReference type="GO" id="GO:0031177">
    <property type="term" value="F:phosphopantetheine binding"/>
    <property type="evidence" value="ECO:0007669"/>
    <property type="project" value="InterPro"/>
</dbReference>
<sequence length="2592" mass="287054">MSQFYQQLSRLTPEQRALFEQKLAAKGWQNSLGAMTILPRLTNQPIPLSFAQQRLWFVQQLDPKSIAYNVASVLKLQGPLNISALENSLNSLVERHETLRTHFELRINEQGQTQPIQVINSPQPLHLQVQDLSAHSNPQSAAEQKIQTLTQTPFDLSQPLLRTALLRVDKNSYLLAIATHHIISDRWSVMVFLRELTLLYRLFSAPADPRLSVTEALPPLPIQYADWAIWQRQQLQGDKLKAQTDYWLSQLSGDLPVLDLPVDRPYGAVATYSGSQVPLAIAPEHAAQLKALSSQYQATLFTLLLTACQVLLYRYTHSDDIVVGSDIANRDRTETEGLIGLIVNTLVFRSDLSGNPRFCDLLVQVRETVLNGLAHKDLPFEKLVEVINPERDLSQMMPIFQVKLDLQQVGVQPMVLEGLSIERYPLSETQAKYELRFNLQETPQGIVGQVEYNSDLFDERTIVRLIGHFQTLLASIVVAPGQRLSDLSLLSPEEQKTLLIDWNKTQRTYPTNCCIHQLFEAQVKKTPAAIALTDGQISFTYAELNARANQLARCLKSYLNGDLNGDLPSNLPSNLTGDLTSHRKNLAIDSQSKAAPQTMQTVGICMARSCDMIISLLAILKAGAAYVPLDPAYPADRLAFIAKDAGLRLLLTKGQSLGFEANDALFVVDTVVDTVVDIEDISPDLPTHNLNTPIAPSDLAYVIYTSGSTGRPKGVAIEHCSTVTLLHWAKEQFSPAERSSVLASTSICFDLSVFEIFSPLSWGGCVVVVENALALLTLPNTTNISLINTVPSVLSHLLKMGQIPPSVQTVNLAGEVLPISLVQRLQQLSHIQKIYNLYGPSEDTTYSTCAPLHELTLTHNAIRVPIGKPIANTQAYVLDPHQLPVPIGVSGELYLGGAGLARGYLNQPQMTADRFVAVNLLGQAGLASSTHLSTHCELSPSLRLYKTGDRVRYRPDGSLEFLGRFDHQVKIRGFRIELGEIETVLRQHPSVEAAVVIAHGDTNTQLVAYVVSQEISQEISQEASTQPTFSKILYQYLANRLPAYLLPTLWVELPALPQLPNGKIDRRALPAPESPTAKLRSAAFASSDASPETALQKAIADIWCNVLDQETIGINDNFFELGGHSLLAIQIVAQIEASLHCKIPLKAIFQSPTVAELALVVQASSHIQSAPRSPIHLDPSQRNQPFPLTDIQQAYWLGRTHAFDLGNIGTHGYREVEVEGLSVVQVERALNILIKRHDMLRAVVNQDGQQQVLATVPEYEIKVTDVRGKADKTELTVLRDRLSHQIFAPEKWPLFHLEAAQLSDRKVRFFISFDVLIGDAWSFLIIGQEIAQLIRGEKLPALSLSFRDYVMAEQAFRDTAAYDQALKYWQNRLTAIPPAPNLPLTMAPSQITNPRFERRSGRLEAADWDQLKRYAHQALITPSGVVLAAFAEVLTTWSQQPQFTLNLTLFNRLPLHPEVNQIVGDFTASMLLAVDHRQKDSQKNSQKNSFINRAQRLQTQLWEDLDHRAVSGVQVLRELAKKRADAQSNAQSNAQPNAQPPNAQSNGTVALMPVVFTSTLNQHIPKTQAQTQAQNWQTETVFSVSQTSQVYLDHQVSEIEGALVFNWDAIADLFPENLLDHMFAAYRCLLQQLAKDEAVWHTSPQLFSTNHVQTFNQTHKLLTTESPLLHELFFDRAKQRPDHLAIITSDKTLSYRELAARSHVLACQLKQLSVQPNQLIAVSIEKGWQQVVAVLGILSAGAAYVPIDPALPLARRQELIEDTAAEIVLIAPGHRLDWPTGLTHICIGENFEVREDFTLDSLQAATDLAYVIYTSGSTGTPKGVMIDHQGAVNTILDINQRWAINPSDRIFALSSLSFDLSVYDIFGTLAAGATLVMPSAQQINNPADWRSLITEHKVTVWNSVPALMQLLIAEFTATQDKARDRTSCDLRLVMLSGDWIPLTLPNQIKQHCPTAQVISLGGATEASIWSIYYPIESVDPSWRSIPYGRPLSNQQWYVLNENFEPCPPWVPGQLYIGGMGVAKGYWNRPDLTAERFISAHDLRLILGRSSHWPPLSAIEGQSQPDLLYKTGDLGRYLPDGTLEFLGREDFQVKINGYRVELGEIESALQQYPAIDSAVVDAVGTPSQLVAYVVPKQPQNDVLSQPLAKLSFKQKQLGLRNIAPDAEVLHLPLSHRSVHPFLRRQSHRQFLSRPIELAKLSDLLAGLRAQPIANAPVLKYRYASAGSLYPIQTYLHLKAGRIAGVAPGWYYYHPVEHRLVTMTFDPAFDPADQENKLDILDIYGPNAQLYQESAFTLFLIANMAAIAPIYGKQSRDFCLIETGYMGQLMMELAPELDLGLCPIGGFNGEALRQALGLSDQHSPLHALLGGAIAPEWTMQWRAISEPSSNVSIADTLKQYLAKKLPSYMVPTRYQLLDHLPLTANGKVDRRALPTPILATEAAYMPPTTPTEKTITNLWQTLLNLEKVGIHDNFFEVGGNSLTAMQLLSQLQHSFKTDLSIAQLFGALTPAKQAQLIGQSLAAADQAKVSTQAISAKRLPSAIPRRQATDSASADSASADSASADSLNIDQLSDEGVDDLLMQLLAEENQEASS</sequence>
<dbReference type="Gene3D" id="3.40.109.10">
    <property type="entry name" value="NADH Oxidase"/>
    <property type="match status" value="1"/>
</dbReference>
<evidence type="ECO:0000313" key="7">
    <source>
        <dbReference type="EMBL" id="KPQ36577.1"/>
    </source>
</evidence>
<dbReference type="GO" id="GO:0043041">
    <property type="term" value="P:amino acid activation for nonribosomal peptide biosynthetic process"/>
    <property type="evidence" value="ECO:0007669"/>
    <property type="project" value="TreeGrafter"/>
</dbReference>
<dbReference type="GO" id="GO:0047527">
    <property type="term" value="F:2,3-dihydroxybenzoate-serine ligase activity"/>
    <property type="evidence" value="ECO:0007669"/>
    <property type="project" value="TreeGrafter"/>
</dbReference>
<dbReference type="Gene3D" id="3.40.50.12780">
    <property type="entry name" value="N-terminal domain of ligase-like"/>
    <property type="match status" value="1"/>
</dbReference>
<dbReference type="InterPro" id="IPR057737">
    <property type="entry name" value="Condensation_MtbB-like"/>
</dbReference>
<dbReference type="Gene3D" id="1.10.1200.10">
    <property type="entry name" value="ACP-like"/>
    <property type="match status" value="2"/>
</dbReference>
<dbReference type="FunFam" id="3.40.50.12780:FF:000012">
    <property type="entry name" value="Non-ribosomal peptide synthetase"/>
    <property type="match status" value="1"/>
</dbReference>
<dbReference type="InterPro" id="IPR020806">
    <property type="entry name" value="PKS_PP-bd"/>
</dbReference>
<dbReference type="InterPro" id="IPR000873">
    <property type="entry name" value="AMP-dep_synth/lig_dom"/>
</dbReference>
<dbReference type="PROSITE" id="PS50075">
    <property type="entry name" value="CARRIER"/>
    <property type="match status" value="2"/>
</dbReference>
<protein>
    <submittedName>
        <fullName evidence="7">Non-ribosomal peptide synthetase module</fullName>
    </submittedName>
</protein>
<dbReference type="PATRIC" id="fig|1666911.3.peg.3256"/>
<feature type="region of interest" description="Disordered" evidence="5">
    <location>
        <begin position="2538"/>
        <end position="2566"/>
    </location>
</feature>
<dbReference type="InterPro" id="IPR020845">
    <property type="entry name" value="AMP-binding_CS"/>
</dbReference>
<feature type="compositionally biased region" description="Low complexity" evidence="5">
    <location>
        <begin position="1526"/>
        <end position="1546"/>
    </location>
</feature>
<dbReference type="InterPro" id="IPR001242">
    <property type="entry name" value="Condensation_dom"/>
</dbReference>
<dbReference type="FunFam" id="3.30.300.30:FF:000015">
    <property type="entry name" value="Nonribosomal peptide synthase SidD"/>
    <property type="match status" value="1"/>
</dbReference>
<evidence type="ECO:0000256" key="4">
    <source>
        <dbReference type="ARBA" id="ARBA00022598"/>
    </source>
</evidence>
<dbReference type="Proteomes" id="UP000050465">
    <property type="component" value="Unassembled WGS sequence"/>
</dbReference>
<dbReference type="EMBL" id="LJZR01000005">
    <property type="protein sequence ID" value="KPQ36577.1"/>
    <property type="molecule type" value="Genomic_DNA"/>
</dbReference>
<dbReference type="SMART" id="SM00823">
    <property type="entry name" value="PKS_PP"/>
    <property type="match status" value="2"/>
</dbReference>
<dbReference type="InterPro" id="IPR036736">
    <property type="entry name" value="ACP-like_sf"/>
</dbReference>
<accession>A0A0P7Z0N4</accession>
<dbReference type="Gene3D" id="3.30.300.30">
    <property type="match status" value="3"/>
</dbReference>
<dbReference type="InterPro" id="IPR045851">
    <property type="entry name" value="AMP-bd_C_sf"/>
</dbReference>
<dbReference type="PANTHER" id="PTHR45527:SF1">
    <property type="entry name" value="FATTY ACID SYNTHASE"/>
    <property type="match status" value="1"/>
</dbReference>
<dbReference type="InterPro" id="IPR029479">
    <property type="entry name" value="Nitroreductase"/>
</dbReference>
<keyword evidence="2" id="KW-0596">Phosphopantetheine</keyword>
<dbReference type="InterPro" id="IPR025110">
    <property type="entry name" value="AMP-bd_C"/>
</dbReference>
<evidence type="ECO:0000256" key="1">
    <source>
        <dbReference type="ARBA" id="ARBA00001957"/>
    </source>
</evidence>
<feature type="compositionally biased region" description="Low complexity" evidence="5">
    <location>
        <begin position="2548"/>
        <end position="2564"/>
    </location>
</feature>
<dbReference type="Pfam" id="PF00881">
    <property type="entry name" value="Nitroreductase"/>
    <property type="match status" value="1"/>
</dbReference>
<dbReference type="FunFam" id="3.40.50.980:FF:000001">
    <property type="entry name" value="Non-ribosomal peptide synthetase"/>
    <property type="match status" value="1"/>
</dbReference>
<dbReference type="CDD" id="cd12114">
    <property type="entry name" value="A_NRPS_TlmIV_like"/>
    <property type="match status" value="1"/>
</dbReference>
<dbReference type="SUPFAM" id="SSF47336">
    <property type="entry name" value="ACP-like"/>
    <property type="match status" value="2"/>
</dbReference>
<dbReference type="Pfam" id="PF00501">
    <property type="entry name" value="AMP-binding"/>
    <property type="match status" value="2"/>
</dbReference>
<dbReference type="Pfam" id="PF13193">
    <property type="entry name" value="AMP-binding_C"/>
    <property type="match status" value="1"/>
</dbReference>
<dbReference type="CDD" id="cd19531">
    <property type="entry name" value="LCL_NRPS-like"/>
    <property type="match status" value="1"/>
</dbReference>
<dbReference type="Gene3D" id="3.40.50.980">
    <property type="match status" value="4"/>
</dbReference>
<dbReference type="InterPro" id="IPR006162">
    <property type="entry name" value="Ppantetheine_attach_site"/>
</dbReference>
<dbReference type="InterPro" id="IPR023213">
    <property type="entry name" value="CAT-like_dom_sf"/>
</dbReference>
<dbReference type="SUPFAM" id="SSF55469">
    <property type="entry name" value="FMN-dependent nitroreductase-like"/>
    <property type="match status" value="1"/>
</dbReference>
<dbReference type="InterPro" id="IPR010071">
    <property type="entry name" value="AA_adenyl_dom"/>
</dbReference>
<feature type="region of interest" description="Disordered" evidence="5">
    <location>
        <begin position="1524"/>
        <end position="1546"/>
    </location>
</feature>
<dbReference type="CDD" id="cd02142">
    <property type="entry name" value="McbC_SagB-like_oxidoreductase"/>
    <property type="match status" value="1"/>
</dbReference>
<dbReference type="Gene3D" id="3.30.559.10">
    <property type="entry name" value="Chloramphenicol acetyltransferase-like domain"/>
    <property type="match status" value="2"/>
</dbReference>
<dbReference type="CDD" id="cd19535">
    <property type="entry name" value="Cyc_NRPS"/>
    <property type="match status" value="1"/>
</dbReference>
<dbReference type="STRING" id="1666911.HLUCCA11_05275"/>
<dbReference type="NCBIfam" id="TIGR01733">
    <property type="entry name" value="AA-adenyl-dom"/>
    <property type="match status" value="2"/>
</dbReference>
<comment type="caution">
    <text evidence="7">The sequence shown here is derived from an EMBL/GenBank/DDBJ whole genome shotgun (WGS) entry which is preliminary data.</text>
</comment>
<dbReference type="GO" id="GO:0005829">
    <property type="term" value="C:cytosol"/>
    <property type="evidence" value="ECO:0007669"/>
    <property type="project" value="TreeGrafter"/>
</dbReference>
<dbReference type="SUPFAM" id="SSF52777">
    <property type="entry name" value="CoA-dependent acyltransferases"/>
    <property type="match status" value="4"/>
</dbReference>
<organism evidence="7 8">
    <name type="scientific">Phormidesmis priestleyi Ana</name>
    <dbReference type="NCBI Taxonomy" id="1666911"/>
    <lineage>
        <taxon>Bacteria</taxon>
        <taxon>Bacillati</taxon>
        <taxon>Cyanobacteriota</taxon>
        <taxon>Cyanophyceae</taxon>
        <taxon>Leptolyngbyales</taxon>
        <taxon>Leptolyngbyaceae</taxon>
        <taxon>Phormidesmis</taxon>
    </lineage>
</organism>
<evidence type="ECO:0000256" key="2">
    <source>
        <dbReference type="ARBA" id="ARBA00022450"/>
    </source>
</evidence>
<evidence type="ECO:0000313" key="8">
    <source>
        <dbReference type="Proteomes" id="UP000050465"/>
    </source>
</evidence>
<feature type="domain" description="Carrier" evidence="6">
    <location>
        <begin position="2444"/>
        <end position="2519"/>
    </location>
</feature>
<evidence type="ECO:0000259" key="6">
    <source>
        <dbReference type="PROSITE" id="PS50075"/>
    </source>
</evidence>
<dbReference type="InterPro" id="IPR009081">
    <property type="entry name" value="PP-bd_ACP"/>
</dbReference>
<reference evidence="7 8" key="1">
    <citation type="submission" date="2015-09" db="EMBL/GenBank/DDBJ databases">
        <title>Identification and resolution of microdiversity through metagenomic sequencing of parallel consortia.</title>
        <authorList>
            <person name="Nelson W.C."/>
            <person name="Romine M.F."/>
            <person name="Lindemann S.R."/>
        </authorList>
    </citation>
    <scope>NUCLEOTIDE SEQUENCE [LARGE SCALE GENOMIC DNA]</scope>
    <source>
        <strain evidence="7">Ana</strain>
    </source>
</reference>
<proteinExistence type="predicted"/>
<gene>
    <name evidence="7" type="ORF">HLUCCA11_05275</name>
</gene>
<dbReference type="PANTHER" id="PTHR45527">
    <property type="entry name" value="NONRIBOSOMAL PEPTIDE SYNTHETASE"/>
    <property type="match status" value="1"/>
</dbReference>
<evidence type="ECO:0000256" key="3">
    <source>
        <dbReference type="ARBA" id="ARBA00022553"/>
    </source>
</evidence>
<dbReference type="FunFam" id="3.30.559.10:FF:000023">
    <property type="entry name" value="Non-ribosomal peptide synthetase"/>
    <property type="match status" value="1"/>
</dbReference>
<dbReference type="InterPro" id="IPR042099">
    <property type="entry name" value="ANL_N_sf"/>
</dbReference>
<dbReference type="PROSITE" id="PS00455">
    <property type="entry name" value="AMP_BINDING"/>
    <property type="match status" value="2"/>
</dbReference>
<dbReference type="NCBIfam" id="NF003417">
    <property type="entry name" value="PRK04813.1"/>
    <property type="match status" value="4"/>
</dbReference>
<dbReference type="GO" id="GO:0009239">
    <property type="term" value="P:enterobactin biosynthetic process"/>
    <property type="evidence" value="ECO:0007669"/>
    <property type="project" value="TreeGrafter"/>
</dbReference>
<dbReference type="GO" id="GO:0009366">
    <property type="term" value="C:enterobactin synthetase complex"/>
    <property type="evidence" value="ECO:0007669"/>
    <property type="project" value="TreeGrafter"/>
</dbReference>
<dbReference type="Pfam" id="PF00668">
    <property type="entry name" value="Condensation"/>
    <property type="match status" value="2"/>
</dbReference>
<dbReference type="Pfam" id="PF00550">
    <property type="entry name" value="PP-binding"/>
    <property type="match status" value="2"/>
</dbReference>
<evidence type="ECO:0000256" key="5">
    <source>
        <dbReference type="SAM" id="MobiDB-lite"/>
    </source>
</evidence>
<keyword evidence="4" id="KW-0436">Ligase</keyword>
<dbReference type="GO" id="GO:0008610">
    <property type="term" value="P:lipid biosynthetic process"/>
    <property type="evidence" value="ECO:0007669"/>
    <property type="project" value="UniProtKB-ARBA"/>
</dbReference>
<dbReference type="GO" id="GO:0016491">
    <property type="term" value="F:oxidoreductase activity"/>
    <property type="evidence" value="ECO:0007669"/>
    <property type="project" value="InterPro"/>
</dbReference>
<dbReference type="PROSITE" id="PS00012">
    <property type="entry name" value="PHOSPHOPANTETHEINE"/>
    <property type="match status" value="2"/>
</dbReference>
<comment type="cofactor">
    <cofactor evidence="1">
        <name>pantetheine 4'-phosphate</name>
        <dbReference type="ChEBI" id="CHEBI:47942"/>
    </cofactor>
</comment>
<dbReference type="Gene3D" id="3.30.559.30">
    <property type="entry name" value="Nonribosomal peptide synthetase, condensation domain"/>
    <property type="match status" value="2"/>
</dbReference>
<name>A0A0P7Z0N4_9CYAN</name>
<feature type="domain" description="Carrier" evidence="6">
    <location>
        <begin position="1090"/>
        <end position="1165"/>
    </location>
</feature>
<dbReference type="InterPro" id="IPR000415">
    <property type="entry name" value="Nitroreductase-like"/>
</dbReference>